<dbReference type="CDD" id="cd04301">
    <property type="entry name" value="NAT_SF"/>
    <property type="match status" value="1"/>
</dbReference>
<feature type="domain" description="N-acetyltransferase" evidence="3">
    <location>
        <begin position="57"/>
        <end position="193"/>
    </location>
</feature>
<evidence type="ECO:0000259" key="3">
    <source>
        <dbReference type="PROSITE" id="PS51186"/>
    </source>
</evidence>
<dbReference type="InterPro" id="IPR050680">
    <property type="entry name" value="YpeA/RimI_acetyltransf"/>
</dbReference>
<dbReference type="PANTHER" id="PTHR43420:SF44">
    <property type="entry name" value="ACETYLTRANSFERASE YPEA"/>
    <property type="match status" value="1"/>
</dbReference>
<proteinExistence type="predicted"/>
<dbReference type="InterPro" id="IPR000182">
    <property type="entry name" value="GNAT_dom"/>
</dbReference>
<protein>
    <recommendedName>
        <fullName evidence="3">N-acetyltransferase domain-containing protein</fullName>
    </recommendedName>
</protein>
<dbReference type="SUPFAM" id="SSF55729">
    <property type="entry name" value="Acyl-CoA N-acyltransferases (Nat)"/>
    <property type="match status" value="1"/>
</dbReference>
<dbReference type="Gene3D" id="3.40.630.30">
    <property type="match status" value="1"/>
</dbReference>
<dbReference type="Pfam" id="PF00583">
    <property type="entry name" value="Acetyltransf_1"/>
    <property type="match status" value="1"/>
</dbReference>
<organism evidence="4">
    <name type="scientific">hydrothermal vent metagenome</name>
    <dbReference type="NCBI Taxonomy" id="652676"/>
    <lineage>
        <taxon>unclassified sequences</taxon>
        <taxon>metagenomes</taxon>
        <taxon>ecological metagenomes</taxon>
    </lineage>
</organism>
<sequence>MTRKRKHFFRRFRMTFDLRLCKLPEPLLPDGFKWVPFGEELISRHAAVKYESFRAEMDTSLFPDLKSGSGCEQMMQAIYQHQKFSELATWLIATENGDGFICDDCATIQGLAISPLHGEIQNVGVAPEYRGLGLGRALVLKALQGFQESKLKQVQLEVTSHNIPAVELYRSIGFRLTQTMLVTLPTAEEVTSA</sequence>
<keyword evidence="2" id="KW-0012">Acyltransferase</keyword>
<dbReference type="EMBL" id="UOGL01000437">
    <property type="protein sequence ID" value="VAX40411.1"/>
    <property type="molecule type" value="Genomic_DNA"/>
</dbReference>
<name>A0A3B1DNA7_9ZZZZ</name>
<accession>A0A3B1DNA7</accession>
<dbReference type="PROSITE" id="PS51186">
    <property type="entry name" value="GNAT"/>
    <property type="match status" value="1"/>
</dbReference>
<dbReference type="PANTHER" id="PTHR43420">
    <property type="entry name" value="ACETYLTRANSFERASE"/>
    <property type="match status" value="1"/>
</dbReference>
<dbReference type="InterPro" id="IPR016181">
    <property type="entry name" value="Acyl_CoA_acyltransferase"/>
</dbReference>
<evidence type="ECO:0000256" key="1">
    <source>
        <dbReference type="ARBA" id="ARBA00022679"/>
    </source>
</evidence>
<evidence type="ECO:0000256" key="2">
    <source>
        <dbReference type="ARBA" id="ARBA00023315"/>
    </source>
</evidence>
<dbReference type="GO" id="GO:0016747">
    <property type="term" value="F:acyltransferase activity, transferring groups other than amino-acyl groups"/>
    <property type="evidence" value="ECO:0007669"/>
    <property type="project" value="InterPro"/>
</dbReference>
<keyword evidence="1" id="KW-0808">Transferase</keyword>
<dbReference type="AlphaFoldDB" id="A0A3B1DNA7"/>
<evidence type="ECO:0000313" key="4">
    <source>
        <dbReference type="EMBL" id="VAX40411.1"/>
    </source>
</evidence>
<reference evidence="4" key="1">
    <citation type="submission" date="2018-06" db="EMBL/GenBank/DDBJ databases">
        <authorList>
            <person name="Zhirakovskaya E."/>
        </authorList>
    </citation>
    <scope>NUCLEOTIDE SEQUENCE</scope>
</reference>
<gene>
    <name evidence="4" type="ORF">MNBD_PLANCTO02-369</name>
</gene>